<dbReference type="PANTHER" id="PTHR46402">
    <property type="entry name" value="SET AND MYND DOMAIN-CONTAINING PROTEIN 5"/>
    <property type="match status" value="1"/>
</dbReference>
<dbReference type="GO" id="GO:0032259">
    <property type="term" value="P:methylation"/>
    <property type="evidence" value="ECO:0007669"/>
    <property type="project" value="UniProtKB-KW"/>
</dbReference>
<dbReference type="Pfam" id="PF00856">
    <property type="entry name" value="SET"/>
    <property type="match status" value="1"/>
</dbReference>
<comment type="catalytic activity">
    <reaction evidence="9">
        <text>L-lysyl-[histone] + S-adenosyl-L-methionine = N(6)-methyl-L-lysyl-[histone] + S-adenosyl-L-homocysteine + H(+)</text>
        <dbReference type="Rhea" id="RHEA:10024"/>
        <dbReference type="Rhea" id="RHEA-COMP:9845"/>
        <dbReference type="Rhea" id="RHEA-COMP:9846"/>
        <dbReference type="ChEBI" id="CHEBI:15378"/>
        <dbReference type="ChEBI" id="CHEBI:29969"/>
        <dbReference type="ChEBI" id="CHEBI:57856"/>
        <dbReference type="ChEBI" id="CHEBI:59789"/>
        <dbReference type="ChEBI" id="CHEBI:61929"/>
    </reaction>
    <physiologicalReaction direction="left-to-right" evidence="9">
        <dbReference type="Rhea" id="RHEA:10025"/>
    </physiologicalReaction>
</comment>
<keyword evidence="1" id="KW-0489">Methyltransferase</keyword>
<dbReference type="Gene3D" id="2.170.270.10">
    <property type="entry name" value="SET domain"/>
    <property type="match status" value="1"/>
</dbReference>
<dbReference type="AlphaFoldDB" id="K1VC27"/>
<organism evidence="12 13">
    <name type="scientific">Trichosporon asahii var. asahii (strain CBS 8904)</name>
    <name type="common">Yeast</name>
    <dbReference type="NCBI Taxonomy" id="1220162"/>
    <lineage>
        <taxon>Eukaryota</taxon>
        <taxon>Fungi</taxon>
        <taxon>Dikarya</taxon>
        <taxon>Basidiomycota</taxon>
        <taxon>Agaricomycotina</taxon>
        <taxon>Tremellomycetes</taxon>
        <taxon>Trichosporonales</taxon>
        <taxon>Trichosporonaceae</taxon>
        <taxon>Trichosporon</taxon>
    </lineage>
</organism>
<evidence type="ECO:0000313" key="13">
    <source>
        <dbReference type="Proteomes" id="UP000006757"/>
    </source>
</evidence>
<name>K1VC27_TRIAC</name>
<dbReference type="eggNOG" id="KOG2084">
    <property type="taxonomic scope" value="Eukaryota"/>
</dbReference>
<dbReference type="PANTHER" id="PTHR46402:SF2">
    <property type="entry name" value="HISTONE-LYSINE N-TRIMETHYLTRANSFERASE SMYD5"/>
    <property type="match status" value="1"/>
</dbReference>
<evidence type="ECO:0000256" key="2">
    <source>
        <dbReference type="ARBA" id="ARBA00022679"/>
    </source>
</evidence>
<dbReference type="HOGENOM" id="CLU_031650_0_0_1"/>
<dbReference type="GO" id="GO:0008270">
    <property type="term" value="F:zinc ion binding"/>
    <property type="evidence" value="ECO:0007669"/>
    <property type="project" value="UniProtKB-KW"/>
</dbReference>
<dbReference type="GO" id="GO:0042799">
    <property type="term" value="F:histone H4K20 methyltransferase activity"/>
    <property type="evidence" value="ECO:0007669"/>
    <property type="project" value="TreeGrafter"/>
</dbReference>
<dbReference type="InterPro" id="IPR046341">
    <property type="entry name" value="SET_dom_sf"/>
</dbReference>
<dbReference type="STRING" id="1220162.K1VC27"/>
<proteinExistence type="predicted"/>
<evidence type="ECO:0000259" key="11">
    <source>
        <dbReference type="PROSITE" id="PS50280"/>
    </source>
</evidence>
<dbReference type="CDD" id="cd20071">
    <property type="entry name" value="SET_SMYD"/>
    <property type="match status" value="1"/>
</dbReference>
<evidence type="ECO:0000256" key="3">
    <source>
        <dbReference type="ARBA" id="ARBA00022691"/>
    </source>
</evidence>
<dbReference type="GO" id="GO:0045814">
    <property type="term" value="P:negative regulation of gene expression, epigenetic"/>
    <property type="evidence" value="ECO:0007669"/>
    <property type="project" value="TreeGrafter"/>
</dbReference>
<feature type="region of interest" description="Disordered" evidence="10">
    <location>
        <begin position="435"/>
        <end position="470"/>
    </location>
</feature>
<comment type="caution">
    <text evidence="12">The sequence shown here is derived from an EMBL/GenBank/DDBJ whole genome shotgun (WGS) entry which is preliminary data.</text>
</comment>
<reference evidence="12 13" key="1">
    <citation type="journal article" date="2012" name="Eukaryot. Cell">
        <title>Genome sequence of the Trichosporon asahii environmental strain CBS 8904.</title>
        <authorList>
            <person name="Yang R.Y."/>
            <person name="Li H.T."/>
            <person name="Zhu H."/>
            <person name="Zhou G.P."/>
            <person name="Wang M."/>
            <person name="Wang L."/>
        </authorList>
    </citation>
    <scope>NUCLEOTIDE SEQUENCE [LARGE SCALE GENOMIC DNA]</scope>
    <source>
        <strain evidence="12 13">CBS 8904</strain>
    </source>
</reference>
<evidence type="ECO:0000256" key="9">
    <source>
        <dbReference type="ARBA" id="ARBA00048619"/>
    </source>
</evidence>
<dbReference type="InterPro" id="IPR001214">
    <property type="entry name" value="SET_dom"/>
</dbReference>
<keyword evidence="2" id="KW-0808">Transferase</keyword>
<dbReference type="PROSITE" id="PS50280">
    <property type="entry name" value="SET"/>
    <property type="match status" value="1"/>
</dbReference>
<evidence type="ECO:0000256" key="6">
    <source>
        <dbReference type="ARBA" id="ARBA00022833"/>
    </source>
</evidence>
<evidence type="ECO:0000256" key="1">
    <source>
        <dbReference type="ARBA" id="ARBA00022603"/>
    </source>
</evidence>
<evidence type="ECO:0000256" key="10">
    <source>
        <dbReference type="SAM" id="MobiDB-lite"/>
    </source>
</evidence>
<keyword evidence="4" id="KW-0479">Metal-binding</keyword>
<dbReference type="EMBL" id="AMBO01000313">
    <property type="protein sequence ID" value="EKD01540.1"/>
    <property type="molecule type" value="Genomic_DNA"/>
</dbReference>
<sequence length="485" mass="53948">MPSPADEELAAAVTAVRAAHPDLGIVKLWGALKEAHPEWTVSEKRFRKVLSSLGGTSNASTSMPAGKVAEDELVAQTGLDKTLDIPSLAPKVKAKLFGGTKGKGLVARSKLEQGEMLWQEEPFVATPDPKIKEYCRDRTLCTHCLALWAPPPPTVVGCKDCSDAFFCNRLCMSRGSSSGSHHVLLCEGVNPGAAKLNKFMKEREWRSMDAVARILAKWRGERAWGEEGAAEAIEKRIWESMARMNMRTREEGKEDWPKRSAQVESQWRDGHAALVAALNPAPSTPGGKKFNAVLQSRAKGRKIQPLSEDEEARWFSYDAFLDLLGLVNINLEDSGGLYALHCHMNHSCEPNVQVRNLPRHWTPPTSLPAPLPDANPRGVRGTHKLTMLARRTIHPGDELTVSYVDFNLPRRARRQALRDGYGFWCVCAKCTREEKEEETERKRLREEREAKAAAKGEVKETKEEGKAQLDDVVAKMEELAVDDML</sequence>
<evidence type="ECO:0000256" key="8">
    <source>
        <dbReference type="ARBA" id="ARBA00044528"/>
    </source>
</evidence>
<gene>
    <name evidence="12" type="ORF">A1Q2_04101</name>
</gene>
<evidence type="ECO:0000256" key="4">
    <source>
        <dbReference type="ARBA" id="ARBA00022723"/>
    </source>
</evidence>
<evidence type="ECO:0000256" key="7">
    <source>
        <dbReference type="ARBA" id="ARBA00042380"/>
    </source>
</evidence>
<evidence type="ECO:0000256" key="5">
    <source>
        <dbReference type="ARBA" id="ARBA00022771"/>
    </source>
</evidence>
<keyword evidence="3" id="KW-0949">S-adenosyl-L-methionine</keyword>
<protein>
    <recommendedName>
        <fullName evidence="8">Histone-lysine N-methyltransferase SET5</fullName>
    </recommendedName>
    <alternativeName>
        <fullName evidence="7">SET domain-containing protein 5</fullName>
    </alternativeName>
</protein>
<keyword evidence="5" id="KW-0863">Zinc-finger</keyword>
<evidence type="ECO:0000313" key="12">
    <source>
        <dbReference type="EMBL" id="EKD01540.1"/>
    </source>
</evidence>
<dbReference type="InParanoid" id="K1VC27"/>
<feature type="domain" description="SET" evidence="11">
    <location>
        <begin position="90"/>
        <end position="404"/>
    </location>
</feature>
<keyword evidence="6" id="KW-0862">Zinc</keyword>
<dbReference type="Proteomes" id="UP000006757">
    <property type="component" value="Unassembled WGS sequence"/>
</dbReference>
<dbReference type="PROSITE" id="PS01360">
    <property type="entry name" value="ZF_MYND_1"/>
    <property type="match status" value="1"/>
</dbReference>
<dbReference type="SUPFAM" id="SSF82199">
    <property type="entry name" value="SET domain"/>
    <property type="match status" value="1"/>
</dbReference>
<dbReference type="OrthoDB" id="438641at2759"/>
<accession>K1VC27</accession>
<dbReference type="OMA" id="CEPNVRY"/>
<dbReference type="InterPro" id="IPR002893">
    <property type="entry name" value="Znf_MYND"/>
</dbReference>
<keyword evidence="13" id="KW-1185">Reference proteome</keyword>